<sequence>MTNLLHLNKRPEISTPRDPVHLTHGGFNTSTGQFTGLPEEWQQLLQGNIDDHDDGVSVWEHLLRPPQSRREK</sequence>
<dbReference type="EMBL" id="WHVB01000011">
    <property type="protein sequence ID" value="KAF8478518.1"/>
    <property type="molecule type" value="Genomic_DNA"/>
</dbReference>
<proteinExistence type="predicted"/>
<dbReference type="Pfam" id="PF00786">
    <property type="entry name" value="PBD"/>
    <property type="match status" value="1"/>
</dbReference>
<dbReference type="InterPro" id="IPR036936">
    <property type="entry name" value="CRIB_dom_sf"/>
</dbReference>
<evidence type="ECO:0000313" key="4">
    <source>
        <dbReference type="Proteomes" id="UP000759537"/>
    </source>
</evidence>
<dbReference type="SMART" id="SM00285">
    <property type="entry name" value="PBD"/>
    <property type="match status" value="1"/>
</dbReference>
<dbReference type="Proteomes" id="UP000759537">
    <property type="component" value="Unassembled WGS sequence"/>
</dbReference>
<dbReference type="AlphaFoldDB" id="A0A9P5T819"/>
<feature type="region of interest" description="Disordered" evidence="1">
    <location>
        <begin position="1"/>
        <end position="22"/>
    </location>
</feature>
<dbReference type="InterPro" id="IPR000095">
    <property type="entry name" value="CRIB_dom"/>
</dbReference>
<comment type="caution">
    <text evidence="3">The sequence shown here is derived from an EMBL/GenBank/DDBJ whole genome shotgun (WGS) entry which is preliminary data.</text>
</comment>
<organism evidence="3 4">
    <name type="scientific">Russula ochroleuca</name>
    <dbReference type="NCBI Taxonomy" id="152965"/>
    <lineage>
        <taxon>Eukaryota</taxon>
        <taxon>Fungi</taxon>
        <taxon>Dikarya</taxon>
        <taxon>Basidiomycota</taxon>
        <taxon>Agaricomycotina</taxon>
        <taxon>Agaricomycetes</taxon>
        <taxon>Russulales</taxon>
        <taxon>Russulaceae</taxon>
        <taxon>Russula</taxon>
    </lineage>
</organism>
<evidence type="ECO:0000313" key="3">
    <source>
        <dbReference type="EMBL" id="KAF8478518.1"/>
    </source>
</evidence>
<feature type="domain" description="CRIB" evidence="2">
    <location>
        <begin position="13"/>
        <end position="48"/>
    </location>
</feature>
<dbReference type="Gene3D" id="3.90.810.10">
    <property type="entry name" value="CRIB domain"/>
    <property type="match status" value="1"/>
</dbReference>
<evidence type="ECO:0000256" key="1">
    <source>
        <dbReference type="SAM" id="MobiDB-lite"/>
    </source>
</evidence>
<dbReference type="OrthoDB" id="248923at2759"/>
<gene>
    <name evidence="3" type="ORF">DFH94DRAFT_750405</name>
</gene>
<name>A0A9P5T819_9AGAM</name>
<reference evidence="3" key="2">
    <citation type="journal article" date="2020" name="Nat. Commun.">
        <title>Large-scale genome sequencing of mycorrhizal fungi provides insights into the early evolution of symbiotic traits.</title>
        <authorList>
            <person name="Miyauchi S."/>
            <person name="Kiss E."/>
            <person name="Kuo A."/>
            <person name="Drula E."/>
            <person name="Kohler A."/>
            <person name="Sanchez-Garcia M."/>
            <person name="Morin E."/>
            <person name="Andreopoulos B."/>
            <person name="Barry K.W."/>
            <person name="Bonito G."/>
            <person name="Buee M."/>
            <person name="Carver A."/>
            <person name="Chen C."/>
            <person name="Cichocki N."/>
            <person name="Clum A."/>
            <person name="Culley D."/>
            <person name="Crous P.W."/>
            <person name="Fauchery L."/>
            <person name="Girlanda M."/>
            <person name="Hayes R.D."/>
            <person name="Keri Z."/>
            <person name="LaButti K."/>
            <person name="Lipzen A."/>
            <person name="Lombard V."/>
            <person name="Magnuson J."/>
            <person name="Maillard F."/>
            <person name="Murat C."/>
            <person name="Nolan M."/>
            <person name="Ohm R.A."/>
            <person name="Pangilinan J."/>
            <person name="Pereira M.F."/>
            <person name="Perotto S."/>
            <person name="Peter M."/>
            <person name="Pfister S."/>
            <person name="Riley R."/>
            <person name="Sitrit Y."/>
            <person name="Stielow J.B."/>
            <person name="Szollosi G."/>
            <person name="Zifcakova L."/>
            <person name="Stursova M."/>
            <person name="Spatafora J.W."/>
            <person name="Tedersoo L."/>
            <person name="Vaario L.M."/>
            <person name="Yamada A."/>
            <person name="Yan M."/>
            <person name="Wang P."/>
            <person name="Xu J."/>
            <person name="Bruns T."/>
            <person name="Baldrian P."/>
            <person name="Vilgalys R."/>
            <person name="Dunand C."/>
            <person name="Henrissat B."/>
            <person name="Grigoriev I.V."/>
            <person name="Hibbett D."/>
            <person name="Nagy L.G."/>
            <person name="Martin F.M."/>
        </authorList>
    </citation>
    <scope>NUCLEOTIDE SEQUENCE</scope>
    <source>
        <strain evidence="3">Prilba</strain>
    </source>
</reference>
<reference evidence="3" key="1">
    <citation type="submission" date="2019-10" db="EMBL/GenBank/DDBJ databases">
        <authorList>
            <consortium name="DOE Joint Genome Institute"/>
            <person name="Kuo A."/>
            <person name="Miyauchi S."/>
            <person name="Kiss E."/>
            <person name="Drula E."/>
            <person name="Kohler A."/>
            <person name="Sanchez-Garcia M."/>
            <person name="Andreopoulos B."/>
            <person name="Barry K.W."/>
            <person name="Bonito G."/>
            <person name="Buee M."/>
            <person name="Carver A."/>
            <person name="Chen C."/>
            <person name="Cichocki N."/>
            <person name="Clum A."/>
            <person name="Culley D."/>
            <person name="Crous P.W."/>
            <person name="Fauchery L."/>
            <person name="Girlanda M."/>
            <person name="Hayes R."/>
            <person name="Keri Z."/>
            <person name="LaButti K."/>
            <person name="Lipzen A."/>
            <person name="Lombard V."/>
            <person name="Magnuson J."/>
            <person name="Maillard F."/>
            <person name="Morin E."/>
            <person name="Murat C."/>
            <person name="Nolan M."/>
            <person name="Ohm R."/>
            <person name="Pangilinan J."/>
            <person name="Pereira M."/>
            <person name="Perotto S."/>
            <person name="Peter M."/>
            <person name="Riley R."/>
            <person name="Sitrit Y."/>
            <person name="Stielow B."/>
            <person name="Szollosi G."/>
            <person name="Zifcakova L."/>
            <person name="Stursova M."/>
            <person name="Spatafora J.W."/>
            <person name="Tedersoo L."/>
            <person name="Vaario L.-M."/>
            <person name="Yamada A."/>
            <person name="Yan M."/>
            <person name="Wang P."/>
            <person name="Xu J."/>
            <person name="Bruns T."/>
            <person name="Baldrian P."/>
            <person name="Vilgalys R."/>
            <person name="Henrissat B."/>
            <person name="Grigoriev I.V."/>
            <person name="Hibbett D."/>
            <person name="Nagy L.G."/>
            <person name="Martin F.M."/>
        </authorList>
    </citation>
    <scope>NUCLEOTIDE SEQUENCE</scope>
    <source>
        <strain evidence="3">Prilba</strain>
    </source>
</reference>
<accession>A0A9P5T819</accession>
<protein>
    <recommendedName>
        <fullName evidence="2">CRIB domain-containing protein</fullName>
    </recommendedName>
</protein>
<keyword evidence="4" id="KW-1185">Reference proteome</keyword>
<evidence type="ECO:0000259" key="2">
    <source>
        <dbReference type="SMART" id="SM00285"/>
    </source>
</evidence>